<comment type="similarity">
    <text evidence="1">Belongs to the annexin family.</text>
</comment>
<dbReference type="InterPro" id="IPR001464">
    <property type="entry name" value="Annexin"/>
</dbReference>
<dbReference type="InterPro" id="IPR037104">
    <property type="entry name" value="Annexin_sf"/>
</dbReference>
<dbReference type="GO" id="GO:0005737">
    <property type="term" value="C:cytoplasm"/>
    <property type="evidence" value="ECO:0007669"/>
    <property type="project" value="TreeGrafter"/>
</dbReference>
<dbReference type="SUPFAM" id="SSF47874">
    <property type="entry name" value="Annexin"/>
    <property type="match status" value="1"/>
</dbReference>
<feature type="region of interest" description="Disordered" evidence="4">
    <location>
        <begin position="23"/>
        <end position="58"/>
    </location>
</feature>
<feature type="compositionally biased region" description="Polar residues" evidence="4">
    <location>
        <begin position="48"/>
        <end position="58"/>
    </location>
</feature>
<dbReference type="AlphaFoldDB" id="A0A5N5SIY7"/>
<evidence type="ECO:0000313" key="6">
    <source>
        <dbReference type="Proteomes" id="UP000326759"/>
    </source>
</evidence>
<organism evidence="5 6">
    <name type="scientific">Armadillidium nasatum</name>
    <dbReference type="NCBI Taxonomy" id="96803"/>
    <lineage>
        <taxon>Eukaryota</taxon>
        <taxon>Metazoa</taxon>
        <taxon>Ecdysozoa</taxon>
        <taxon>Arthropoda</taxon>
        <taxon>Crustacea</taxon>
        <taxon>Multicrustacea</taxon>
        <taxon>Malacostraca</taxon>
        <taxon>Eumalacostraca</taxon>
        <taxon>Peracarida</taxon>
        <taxon>Isopoda</taxon>
        <taxon>Oniscidea</taxon>
        <taxon>Crinocheta</taxon>
        <taxon>Armadillidiidae</taxon>
        <taxon>Armadillidium</taxon>
    </lineage>
</organism>
<dbReference type="SMART" id="SM00335">
    <property type="entry name" value="ANX"/>
    <property type="match status" value="3"/>
</dbReference>
<dbReference type="Gene3D" id="1.10.220.10">
    <property type="entry name" value="Annexin"/>
    <property type="match status" value="3"/>
</dbReference>
<proteinExistence type="inferred from homology"/>
<name>A0A5N5SIY7_9CRUS</name>
<dbReference type="OrthoDB" id="5849861at2759"/>
<keyword evidence="6" id="KW-1185">Reference proteome</keyword>
<feature type="compositionally biased region" description="Basic and acidic residues" evidence="4">
    <location>
        <begin position="32"/>
        <end position="42"/>
    </location>
</feature>
<evidence type="ECO:0000256" key="1">
    <source>
        <dbReference type="ARBA" id="ARBA00007831"/>
    </source>
</evidence>
<dbReference type="FunFam" id="1.10.220.10:FF:000003">
    <property type="entry name" value="Annexin"/>
    <property type="match status" value="1"/>
</dbReference>
<keyword evidence="2" id="KW-0677">Repeat</keyword>
<dbReference type="Pfam" id="PF00191">
    <property type="entry name" value="Annexin"/>
    <property type="match status" value="3"/>
</dbReference>
<dbReference type="GO" id="GO:0005886">
    <property type="term" value="C:plasma membrane"/>
    <property type="evidence" value="ECO:0007669"/>
    <property type="project" value="TreeGrafter"/>
</dbReference>
<dbReference type="GO" id="GO:0005634">
    <property type="term" value="C:nucleus"/>
    <property type="evidence" value="ECO:0007669"/>
    <property type="project" value="TreeGrafter"/>
</dbReference>
<keyword evidence="3" id="KW-0041">Annexin</keyword>
<dbReference type="Proteomes" id="UP000326759">
    <property type="component" value="Unassembled WGS sequence"/>
</dbReference>
<dbReference type="EMBL" id="SEYY01024584">
    <property type="protein sequence ID" value="KAB7494024.1"/>
    <property type="molecule type" value="Genomic_DNA"/>
</dbReference>
<dbReference type="GO" id="GO:0005544">
    <property type="term" value="F:calcium-dependent phospholipid binding"/>
    <property type="evidence" value="ECO:0007669"/>
    <property type="project" value="InterPro"/>
</dbReference>
<evidence type="ECO:0000256" key="4">
    <source>
        <dbReference type="SAM" id="MobiDB-lite"/>
    </source>
</evidence>
<dbReference type="InterPro" id="IPR018502">
    <property type="entry name" value="Annexin_repeat"/>
</dbReference>
<gene>
    <name evidence="5" type="primary">AnxB11</name>
    <name evidence="5" type="ORF">Anas_09763</name>
</gene>
<accession>A0A5N5SIY7</accession>
<dbReference type="PANTHER" id="PTHR10502:SF177">
    <property type="entry name" value="ANNEXIN B10"/>
    <property type="match status" value="1"/>
</dbReference>
<dbReference type="GO" id="GO:0012506">
    <property type="term" value="C:vesicle membrane"/>
    <property type="evidence" value="ECO:0007669"/>
    <property type="project" value="TreeGrafter"/>
</dbReference>
<evidence type="ECO:0000313" key="5">
    <source>
        <dbReference type="EMBL" id="KAB7494024.1"/>
    </source>
</evidence>
<sequence length="474" mass="53828">MSFKEKVLPGTVNSLISFFENQTDEPTTTTRNYKDDHRRSFSDDENSDFVNQTSQQQVSEIQMSYQTQSSAEDHRKVSDHEQQYIQTETSETVQHHKEEYIRTQTTENVSYELKYEDVDNLNITNNGISENQNSNQDEFVDQYEDSAGKVDQQIGFIYPKDEDNVKEEKDDLEQGYVIQYELLPNHLKGFTGMRTAVRLPTVLPASYTDPESDAESLKKAMKGLGCDEDAIIKVLTDKNTEQRLQIVHEYEALFKKVCVKDLIKELQKELSGNFEDTVVALLTPAYEFLASELKRAVKGAGTDEDTLVEILCIYDDKDIEQIKDIYQRLFKKTLKDDIYEDTSGDFRKVLLSILAASKQDPKASPSSVASQLCAVDHSFTMCSKSTKAITEQPFSNLIKKVSSGDARNALTAIYRGIVSLPNFFAEELQAAFKGLGTKDRKLIRIVVSRAEVDLEDIKQAFSDLYGKSLEKEVQ</sequence>
<dbReference type="GO" id="GO:0005509">
    <property type="term" value="F:calcium ion binding"/>
    <property type="evidence" value="ECO:0007669"/>
    <property type="project" value="InterPro"/>
</dbReference>
<dbReference type="PRINTS" id="PR00196">
    <property type="entry name" value="ANNEXIN"/>
</dbReference>
<evidence type="ECO:0000256" key="3">
    <source>
        <dbReference type="ARBA" id="ARBA00023216"/>
    </source>
</evidence>
<feature type="non-terminal residue" evidence="5">
    <location>
        <position position="474"/>
    </location>
</feature>
<reference evidence="5 6" key="1">
    <citation type="journal article" date="2019" name="PLoS Biol.">
        <title>Sex chromosomes control vertical transmission of feminizing Wolbachia symbionts in an isopod.</title>
        <authorList>
            <person name="Becking T."/>
            <person name="Chebbi M.A."/>
            <person name="Giraud I."/>
            <person name="Moumen B."/>
            <person name="Laverre T."/>
            <person name="Caubet Y."/>
            <person name="Peccoud J."/>
            <person name="Gilbert C."/>
            <person name="Cordaux R."/>
        </authorList>
    </citation>
    <scope>NUCLEOTIDE SEQUENCE [LARGE SCALE GENOMIC DNA]</scope>
    <source>
        <strain evidence="5">ANa2</strain>
        <tissue evidence="5">Whole body excluding digestive tract and cuticle</tissue>
    </source>
</reference>
<dbReference type="PROSITE" id="PS51897">
    <property type="entry name" value="ANNEXIN_2"/>
    <property type="match status" value="3"/>
</dbReference>
<dbReference type="GO" id="GO:0001786">
    <property type="term" value="F:phosphatidylserine binding"/>
    <property type="evidence" value="ECO:0007669"/>
    <property type="project" value="TreeGrafter"/>
</dbReference>
<evidence type="ECO:0000256" key="2">
    <source>
        <dbReference type="ARBA" id="ARBA00022737"/>
    </source>
</evidence>
<dbReference type="PANTHER" id="PTHR10502">
    <property type="entry name" value="ANNEXIN"/>
    <property type="match status" value="1"/>
</dbReference>
<protein>
    <submittedName>
        <fullName evidence="5">Annexin B11</fullName>
    </submittedName>
</protein>
<dbReference type="FunFam" id="1.10.220.10:FF:000005">
    <property type="entry name" value="Annexin"/>
    <property type="match status" value="1"/>
</dbReference>
<comment type="caution">
    <text evidence="5">The sequence shown here is derived from an EMBL/GenBank/DDBJ whole genome shotgun (WGS) entry which is preliminary data.</text>
</comment>